<feature type="compositionally biased region" description="Low complexity" evidence="1">
    <location>
        <begin position="158"/>
        <end position="184"/>
    </location>
</feature>
<proteinExistence type="predicted"/>
<evidence type="ECO:0000313" key="2">
    <source>
        <dbReference type="EMBL" id="RID80666.1"/>
    </source>
</evidence>
<feature type="compositionally biased region" description="Basic and acidic residues" evidence="1">
    <location>
        <begin position="253"/>
        <end position="284"/>
    </location>
</feature>
<feature type="region of interest" description="Disordered" evidence="1">
    <location>
        <begin position="353"/>
        <end position="383"/>
    </location>
</feature>
<feature type="compositionally biased region" description="Basic and acidic residues" evidence="1">
    <location>
        <begin position="361"/>
        <end position="383"/>
    </location>
</feature>
<feature type="compositionally biased region" description="Low complexity" evidence="1">
    <location>
        <begin position="194"/>
        <end position="208"/>
    </location>
</feature>
<evidence type="ECO:0000256" key="1">
    <source>
        <dbReference type="SAM" id="MobiDB-lite"/>
    </source>
</evidence>
<feature type="compositionally biased region" description="Low complexity" evidence="1">
    <location>
        <begin position="216"/>
        <end position="226"/>
    </location>
</feature>
<reference evidence="2 3" key="1">
    <citation type="submission" date="2018-06" db="EMBL/GenBank/DDBJ databases">
        <title>WGS assembly of Brassica rapa FPsc.</title>
        <authorList>
            <person name="Bowman J."/>
            <person name="Kohchi T."/>
            <person name="Yamato K."/>
            <person name="Jenkins J."/>
            <person name="Shu S."/>
            <person name="Ishizaki K."/>
            <person name="Yamaoka S."/>
            <person name="Nishihama R."/>
            <person name="Nakamura Y."/>
            <person name="Berger F."/>
            <person name="Adam C."/>
            <person name="Aki S."/>
            <person name="Althoff F."/>
            <person name="Araki T."/>
            <person name="Arteaga-Vazquez M."/>
            <person name="Balasubrmanian S."/>
            <person name="Bauer D."/>
            <person name="Boehm C."/>
            <person name="Briginshaw L."/>
            <person name="Caballero-Perez J."/>
            <person name="Catarino B."/>
            <person name="Chen F."/>
            <person name="Chiyoda S."/>
            <person name="Chovatia M."/>
            <person name="Davies K."/>
            <person name="Delmans M."/>
            <person name="Demura T."/>
            <person name="Dierschke T."/>
            <person name="Dolan L."/>
            <person name="Dorantes-Acosta A."/>
            <person name="Eklund D."/>
            <person name="Florent S."/>
            <person name="Flores-Sandoval E."/>
            <person name="Fujiyama A."/>
            <person name="Fukuzawa H."/>
            <person name="Galik B."/>
            <person name="Grimanelli D."/>
            <person name="Grimwood J."/>
            <person name="Grossniklaus U."/>
            <person name="Hamada T."/>
            <person name="Haseloff J."/>
            <person name="Hetherington A."/>
            <person name="Higo A."/>
            <person name="Hirakawa Y."/>
            <person name="Hundley H."/>
            <person name="Ikeda Y."/>
            <person name="Inoue K."/>
            <person name="Inoue S."/>
            <person name="Ishida S."/>
            <person name="Jia Q."/>
            <person name="Kakita M."/>
            <person name="Kanazawa T."/>
            <person name="Kawai Y."/>
            <person name="Kawashima T."/>
            <person name="Kennedy M."/>
            <person name="Kinose K."/>
            <person name="Kinoshita T."/>
            <person name="Kohara Y."/>
            <person name="Koide E."/>
            <person name="Komatsu K."/>
            <person name="Kopischke S."/>
            <person name="Kubo M."/>
            <person name="Kyozuka J."/>
            <person name="Lagercrantz U."/>
            <person name="Lin S."/>
            <person name="Lindquist E."/>
            <person name="Lipzen A."/>
            <person name="Lu C."/>
            <person name="Luna E."/>
            <person name="Martienssen R."/>
            <person name="Minamino N."/>
            <person name="Mizutani M."/>
            <person name="Mizutani M."/>
            <person name="Mochizuki N."/>
            <person name="Monte I."/>
            <person name="Mosher R."/>
            <person name="Nagasaki H."/>
            <person name="Nakagami H."/>
            <person name="Naramoto S."/>
            <person name="Nishitani K."/>
            <person name="Ohtani M."/>
            <person name="Okamoto T."/>
            <person name="Okumura M."/>
            <person name="Phillips J."/>
            <person name="Pollak B."/>
            <person name="Reinders A."/>
            <person name="Roevekamp M."/>
            <person name="Sano R."/>
            <person name="Sawa S."/>
            <person name="Schmid M."/>
            <person name="Shirakawa M."/>
            <person name="Solano R."/>
            <person name="Spunde A."/>
            <person name="Suetsugu N."/>
            <person name="Sugano S."/>
            <person name="Sugiyama A."/>
            <person name="Sun R."/>
            <person name="Suzuki Y."/>
            <person name="Takenaka M."/>
            <person name="Takezawa D."/>
            <person name="Tomogane H."/>
            <person name="Tsuzuki M."/>
            <person name="Ueda T."/>
            <person name="Umeda M."/>
            <person name="Ward J."/>
            <person name="Watanabe Y."/>
            <person name="Yazaki K."/>
            <person name="Yokoyama R."/>
            <person name="Yoshitake Y."/>
            <person name="Yotsui I."/>
            <person name="Zachgo S."/>
            <person name="Schmutz J."/>
        </authorList>
    </citation>
    <scope>NUCLEOTIDE SEQUENCE [LARGE SCALE GENOMIC DNA]</scope>
    <source>
        <strain evidence="3">cv. B-3</strain>
    </source>
</reference>
<feature type="compositionally biased region" description="Basic and acidic residues" evidence="1">
    <location>
        <begin position="292"/>
        <end position="304"/>
    </location>
</feature>
<dbReference type="EMBL" id="CM010628">
    <property type="protein sequence ID" value="RID80666.1"/>
    <property type="molecule type" value="Genomic_DNA"/>
</dbReference>
<name>A0A398AYU9_BRACM</name>
<sequence length="383" mass="43105">MAFCSLAATLPVFNQYQPQQPELVMSHQKEGTSFFSVERPGLDLDRLRAISNGCFSTVVPFARFGHLTSGGSKVDPHVQLCNFKIFFTLSLWGKTVRLTNRGGYTTQALSIEEQIGNITHLHRDNSTQPTAVREAEPTPEELTVGRLTFSADGERPETVPTEAAAEPAEATPTKPKPTEAAAEPRPAEPRPAEPEAYPKPTEPAAAAEPKPETETEPPSVETEPTTNQQEQIHALKQNHQEQIQDQGEGKPPLLEERQTVETTEKRKPSESSSGHERSRRREAETSFSSIETWRREEREQEIDFNRSIRPWRRKLLLVSLVNGEDEVMVIREEPLRRGKPKLHQSGGQSWISWSTSVQYKKPSEETLSRDASLDPNRREPIYS</sequence>
<organism evidence="2 3">
    <name type="scientific">Brassica campestris</name>
    <name type="common">Field mustard</name>
    <dbReference type="NCBI Taxonomy" id="3711"/>
    <lineage>
        <taxon>Eukaryota</taxon>
        <taxon>Viridiplantae</taxon>
        <taxon>Streptophyta</taxon>
        <taxon>Embryophyta</taxon>
        <taxon>Tracheophyta</taxon>
        <taxon>Spermatophyta</taxon>
        <taxon>Magnoliopsida</taxon>
        <taxon>eudicotyledons</taxon>
        <taxon>Gunneridae</taxon>
        <taxon>Pentapetalae</taxon>
        <taxon>rosids</taxon>
        <taxon>malvids</taxon>
        <taxon>Brassicales</taxon>
        <taxon>Brassicaceae</taxon>
        <taxon>Brassiceae</taxon>
        <taxon>Brassica</taxon>
    </lineage>
</organism>
<protein>
    <submittedName>
        <fullName evidence="2">Uncharacterized protein</fullName>
    </submittedName>
</protein>
<feature type="non-terminal residue" evidence="2">
    <location>
        <position position="383"/>
    </location>
</feature>
<dbReference type="AlphaFoldDB" id="A0A398AYU9"/>
<accession>A0A398AYU9</accession>
<feature type="region of interest" description="Disordered" evidence="1">
    <location>
        <begin position="121"/>
        <end position="304"/>
    </location>
</feature>
<evidence type="ECO:0000313" key="3">
    <source>
        <dbReference type="Proteomes" id="UP000264353"/>
    </source>
</evidence>
<gene>
    <name evidence="2" type="ORF">BRARA_A03310</name>
</gene>
<dbReference type="Proteomes" id="UP000264353">
    <property type="component" value="Chromosome A1"/>
</dbReference>